<sequence>MTKIVANRKAKNPHNLEHLIRLEHVLKEGVGPDSGAQEKHLNVLLYRNGEDTASVETAVRDVVYCAIQGRRKLHRICVHCVDDFLARTNRQLELTLPSSVSLQSDDVSSPGSLGERFLSLVSVDASTVGSSTPADLAFRFEQSGENVN</sequence>
<dbReference type="EMBL" id="JAACNO010002776">
    <property type="protein sequence ID" value="KAF4130924.1"/>
    <property type="molecule type" value="Genomic_DNA"/>
</dbReference>
<gene>
    <name evidence="1" type="ORF">GN958_ATG19929</name>
</gene>
<evidence type="ECO:0000313" key="1">
    <source>
        <dbReference type="EMBL" id="KAF4130924.1"/>
    </source>
</evidence>
<organism evidence="1 2">
    <name type="scientific">Phytophthora infestans</name>
    <name type="common">Potato late blight agent</name>
    <name type="synonym">Botrytis infestans</name>
    <dbReference type="NCBI Taxonomy" id="4787"/>
    <lineage>
        <taxon>Eukaryota</taxon>
        <taxon>Sar</taxon>
        <taxon>Stramenopiles</taxon>
        <taxon>Oomycota</taxon>
        <taxon>Peronosporomycetes</taxon>
        <taxon>Peronosporales</taxon>
        <taxon>Peronosporaceae</taxon>
        <taxon>Phytophthora</taxon>
    </lineage>
</organism>
<name>A0A8S9TWG3_PHYIN</name>
<dbReference type="AlphaFoldDB" id="A0A8S9TWG3"/>
<reference evidence="1" key="1">
    <citation type="submission" date="2020-03" db="EMBL/GenBank/DDBJ databases">
        <title>Hybrid Assembly of Korean Phytophthora infestans isolates.</title>
        <authorList>
            <person name="Prokchorchik M."/>
            <person name="Lee Y."/>
            <person name="Seo J."/>
            <person name="Cho J.-H."/>
            <person name="Park Y.-E."/>
            <person name="Jang D.-C."/>
            <person name="Im J.-S."/>
            <person name="Choi J.-G."/>
            <person name="Park H.-J."/>
            <person name="Lee G.-B."/>
            <person name="Lee Y.-G."/>
            <person name="Hong S.-Y."/>
            <person name="Cho K."/>
            <person name="Sohn K.H."/>
        </authorList>
    </citation>
    <scope>NUCLEOTIDE SEQUENCE</scope>
    <source>
        <strain evidence="1">KR_2_A2</strain>
    </source>
</reference>
<proteinExistence type="predicted"/>
<accession>A0A8S9TWG3</accession>
<evidence type="ECO:0000313" key="2">
    <source>
        <dbReference type="Proteomes" id="UP000704712"/>
    </source>
</evidence>
<protein>
    <submittedName>
        <fullName evidence="1">Uncharacterized protein</fullName>
    </submittedName>
</protein>
<comment type="caution">
    <text evidence="1">The sequence shown here is derived from an EMBL/GenBank/DDBJ whole genome shotgun (WGS) entry which is preliminary data.</text>
</comment>
<dbReference type="Proteomes" id="UP000704712">
    <property type="component" value="Unassembled WGS sequence"/>
</dbReference>